<keyword evidence="2" id="KW-0732">Signal</keyword>
<feature type="domain" description="CPAF-like PDZ" evidence="4">
    <location>
        <begin position="181"/>
        <end position="285"/>
    </location>
</feature>
<evidence type="ECO:0000313" key="5">
    <source>
        <dbReference type="EMBL" id="KAF2754713.1"/>
    </source>
</evidence>
<dbReference type="Pfam" id="PF23658">
    <property type="entry name" value="PDZ_CPAF_rel"/>
    <property type="match status" value="1"/>
</dbReference>
<feature type="domain" description="Tail specific protease" evidence="3">
    <location>
        <begin position="375"/>
        <end position="436"/>
    </location>
</feature>
<dbReference type="GO" id="GO:0008236">
    <property type="term" value="F:serine-type peptidase activity"/>
    <property type="evidence" value="ECO:0007669"/>
    <property type="project" value="InterPro"/>
</dbReference>
<feature type="region of interest" description="Disordered" evidence="1">
    <location>
        <begin position="704"/>
        <end position="732"/>
    </location>
</feature>
<dbReference type="InterPro" id="IPR056186">
    <property type="entry name" value="PDZ_CPAF-rel"/>
</dbReference>
<dbReference type="Gene3D" id="3.90.226.10">
    <property type="entry name" value="2-enoyl-CoA Hydratase, Chain A, domain 1"/>
    <property type="match status" value="1"/>
</dbReference>
<name>A0A6A6VWW9_9PEZI</name>
<dbReference type="Pfam" id="PF03572">
    <property type="entry name" value="Peptidase_S41"/>
    <property type="match status" value="1"/>
</dbReference>
<evidence type="ECO:0000313" key="6">
    <source>
        <dbReference type="Proteomes" id="UP000799437"/>
    </source>
</evidence>
<dbReference type="InterPro" id="IPR052766">
    <property type="entry name" value="S41A_metabolite_peptidase"/>
</dbReference>
<dbReference type="RefSeq" id="XP_033597164.1">
    <property type="nucleotide sequence ID" value="XM_033745749.1"/>
</dbReference>
<reference evidence="5" key="1">
    <citation type="journal article" date="2020" name="Stud. Mycol.">
        <title>101 Dothideomycetes genomes: a test case for predicting lifestyles and emergence of pathogens.</title>
        <authorList>
            <person name="Haridas S."/>
            <person name="Albert R."/>
            <person name="Binder M."/>
            <person name="Bloem J."/>
            <person name="Labutti K."/>
            <person name="Salamov A."/>
            <person name="Andreopoulos B."/>
            <person name="Baker S."/>
            <person name="Barry K."/>
            <person name="Bills G."/>
            <person name="Bluhm B."/>
            <person name="Cannon C."/>
            <person name="Castanera R."/>
            <person name="Culley D."/>
            <person name="Daum C."/>
            <person name="Ezra D."/>
            <person name="Gonzalez J."/>
            <person name="Henrissat B."/>
            <person name="Kuo A."/>
            <person name="Liang C."/>
            <person name="Lipzen A."/>
            <person name="Lutzoni F."/>
            <person name="Magnuson J."/>
            <person name="Mondo S."/>
            <person name="Nolan M."/>
            <person name="Ohm R."/>
            <person name="Pangilinan J."/>
            <person name="Park H.-J."/>
            <person name="Ramirez L."/>
            <person name="Alfaro M."/>
            <person name="Sun H."/>
            <person name="Tritt A."/>
            <person name="Yoshinaga Y."/>
            <person name="Zwiers L.-H."/>
            <person name="Turgeon B."/>
            <person name="Goodwin S."/>
            <person name="Spatafora J."/>
            <person name="Crous P."/>
            <person name="Grigoriev I."/>
        </authorList>
    </citation>
    <scope>NUCLEOTIDE SEQUENCE</scope>
    <source>
        <strain evidence="5">CBS 121739</strain>
    </source>
</reference>
<dbReference type="OrthoDB" id="27214at2759"/>
<evidence type="ECO:0000256" key="2">
    <source>
        <dbReference type="SAM" id="SignalP"/>
    </source>
</evidence>
<feature type="chain" id="PRO_5025504026" evidence="2">
    <location>
        <begin position="19"/>
        <end position="764"/>
    </location>
</feature>
<dbReference type="PANTHER" id="PTHR37049:SF4">
    <property type="entry name" value="RHODANESE DOMAIN-CONTAINING PROTEIN"/>
    <property type="match status" value="1"/>
</dbReference>
<dbReference type="SUPFAM" id="SSF52096">
    <property type="entry name" value="ClpP/crotonase"/>
    <property type="match status" value="1"/>
</dbReference>
<dbReference type="GeneID" id="54486803"/>
<accession>A0A6A6VWW9</accession>
<protein>
    <submittedName>
        <fullName evidence="5">Uncharacterized protein</fullName>
    </submittedName>
</protein>
<sequence>MRAVALALTALQASLAWGQITITRARPSPSEIPPSDENGSPTSIAVPEETGEPCAAIADTVTRANANNIIAIDAQVAYDCLRSVPVLQTDAEQTIDGILNMLQFQSNLGFLANPPDDYFNDPVDLVAGMEDIRNRLGSGEYQNEYDFEAAIGNLLGRSYDGHLAYDGYAFAGAFRWRRDPDAALISASTDGTEPRIYSARDANQASASEVTQIDGRPVTDVIAEEAAYSSYHDPDARWNTMFVLQPAESSGFFVNPRNYPGPSTSISWENGTTTEYPNAAIVQDPDYWSDVFDGQSFYNTFVSVRSLSGRRLRARSESPRQRVPKRLQIPRDASLTQTLSRDGSVPESYPDPVVQHDAEDVPLAGFFIDTDSMQNVAVLMMQTFDAEDADQFQAVIQDFLAEAQSRGSERIIVDVRTNGGGLIFLGYEAYKQFFPDVEPYGGSRYRYHEAVEILGSSISQLSRPQNPSLYASPFNYHAYLDQDLNAFTSWQAMSGPTTFNNDQFTNILRYNLSDPLLIQSDRFGLGIQLTGYGDRANFTTPPFPPDNIIILSDGICASTCAIFVELMTRQSGVRTFTLGGRPQPGPMQAVGGTKGSSVLDLQYLLQLSSAVVSGFAASQREAQDWSAVLPLDFGIVPVDASVNFHDSIRLGTEGSGVPTQFINDTSSCRLFYTPAMYFDVREVWGAVADAVWGGSGGGLDAGRCVGGSDTDERAQVGANPNGGGAGDGGDGGAAGENAAAVGVGPRGWVVAVGVLLASGVGLVG</sequence>
<evidence type="ECO:0000259" key="4">
    <source>
        <dbReference type="Pfam" id="PF23658"/>
    </source>
</evidence>
<feature type="compositionally biased region" description="Gly residues" evidence="1">
    <location>
        <begin position="720"/>
        <end position="732"/>
    </location>
</feature>
<proteinExistence type="predicted"/>
<evidence type="ECO:0000259" key="3">
    <source>
        <dbReference type="Pfam" id="PF03572"/>
    </source>
</evidence>
<dbReference type="Proteomes" id="UP000799437">
    <property type="component" value="Unassembled WGS sequence"/>
</dbReference>
<dbReference type="PANTHER" id="PTHR37049">
    <property type="entry name" value="PEPTIDASE S41 FAMILY PROTEIN"/>
    <property type="match status" value="1"/>
</dbReference>
<evidence type="ECO:0000256" key="1">
    <source>
        <dbReference type="SAM" id="MobiDB-lite"/>
    </source>
</evidence>
<dbReference type="AlphaFoldDB" id="A0A6A6VWW9"/>
<dbReference type="GO" id="GO:0006508">
    <property type="term" value="P:proteolysis"/>
    <property type="evidence" value="ECO:0007669"/>
    <property type="project" value="InterPro"/>
</dbReference>
<gene>
    <name evidence="5" type="ORF">EJ05DRAFT_488870</name>
</gene>
<keyword evidence="6" id="KW-1185">Reference proteome</keyword>
<dbReference type="InterPro" id="IPR029045">
    <property type="entry name" value="ClpP/crotonase-like_dom_sf"/>
</dbReference>
<organism evidence="5 6">
    <name type="scientific">Pseudovirgaria hyperparasitica</name>
    <dbReference type="NCBI Taxonomy" id="470096"/>
    <lineage>
        <taxon>Eukaryota</taxon>
        <taxon>Fungi</taxon>
        <taxon>Dikarya</taxon>
        <taxon>Ascomycota</taxon>
        <taxon>Pezizomycotina</taxon>
        <taxon>Dothideomycetes</taxon>
        <taxon>Dothideomycetes incertae sedis</taxon>
        <taxon>Acrospermales</taxon>
        <taxon>Acrospermaceae</taxon>
        <taxon>Pseudovirgaria</taxon>
    </lineage>
</organism>
<dbReference type="EMBL" id="ML996579">
    <property type="protein sequence ID" value="KAF2754713.1"/>
    <property type="molecule type" value="Genomic_DNA"/>
</dbReference>
<dbReference type="InterPro" id="IPR005151">
    <property type="entry name" value="Tail-specific_protease"/>
</dbReference>
<feature type="signal peptide" evidence="2">
    <location>
        <begin position="1"/>
        <end position="18"/>
    </location>
</feature>
<feature type="region of interest" description="Disordered" evidence="1">
    <location>
        <begin position="25"/>
        <end position="44"/>
    </location>
</feature>